<name>A0A839ND40_9MICO</name>
<proteinExistence type="predicted"/>
<protein>
    <recommendedName>
        <fullName evidence="3">DUF1877 family protein</fullName>
    </recommendedName>
</protein>
<dbReference type="InterPro" id="IPR015068">
    <property type="entry name" value="DUF1877"/>
</dbReference>
<reference evidence="1 2" key="1">
    <citation type="submission" date="2020-08" db="EMBL/GenBank/DDBJ databases">
        <title>Sequencing the genomes of 1000 actinobacteria strains.</title>
        <authorList>
            <person name="Klenk H.-P."/>
        </authorList>
    </citation>
    <scope>NUCLEOTIDE SEQUENCE [LARGE SCALE GENOMIC DNA]</scope>
    <source>
        <strain evidence="1 2">DSM 105369</strain>
    </source>
</reference>
<keyword evidence="2" id="KW-1185">Reference proteome</keyword>
<dbReference type="Proteomes" id="UP000559182">
    <property type="component" value="Unassembled WGS sequence"/>
</dbReference>
<gene>
    <name evidence="1" type="ORF">FHU39_003910</name>
</gene>
<accession>A0A839ND40</accession>
<sequence>MGRRVDSATAAGVLADPGRLDDLLWLDDGRVLDLDKAWGGVHWLLTGDVGPTGGALSEAIMGGEPFGDDRGYGPASLLDAGGTAATAHALRQVGNDTLRDRFDPAAMEEAGIYPSIWDEDDVLDEYLLPKVDLLRAFYDAAAGAGESVIQVMS</sequence>
<organism evidence="1 2">
    <name type="scientific">Flexivirga oryzae</name>
    <dbReference type="NCBI Taxonomy" id="1794944"/>
    <lineage>
        <taxon>Bacteria</taxon>
        <taxon>Bacillati</taxon>
        <taxon>Actinomycetota</taxon>
        <taxon>Actinomycetes</taxon>
        <taxon>Micrococcales</taxon>
        <taxon>Dermacoccaceae</taxon>
        <taxon>Flexivirga</taxon>
    </lineage>
</organism>
<evidence type="ECO:0008006" key="3">
    <source>
        <dbReference type="Google" id="ProtNLM"/>
    </source>
</evidence>
<dbReference type="Pfam" id="PF08974">
    <property type="entry name" value="DUF1877"/>
    <property type="match status" value="1"/>
</dbReference>
<dbReference type="InterPro" id="IPR035944">
    <property type="entry name" value="YfbM-like_sf"/>
</dbReference>
<dbReference type="Gene3D" id="3.40.1760.10">
    <property type="entry name" value="YfbM-like super family"/>
    <property type="match status" value="1"/>
</dbReference>
<evidence type="ECO:0000313" key="1">
    <source>
        <dbReference type="EMBL" id="MBB2893874.1"/>
    </source>
</evidence>
<dbReference type="EMBL" id="JACHVQ010000004">
    <property type="protein sequence ID" value="MBB2893874.1"/>
    <property type="molecule type" value="Genomic_DNA"/>
</dbReference>
<evidence type="ECO:0000313" key="2">
    <source>
        <dbReference type="Proteomes" id="UP000559182"/>
    </source>
</evidence>
<dbReference type="SUPFAM" id="SSF111069">
    <property type="entry name" value="Hypothetical protein yfbM"/>
    <property type="match status" value="1"/>
</dbReference>
<dbReference type="AlphaFoldDB" id="A0A839ND40"/>
<comment type="caution">
    <text evidence="1">The sequence shown here is derived from an EMBL/GenBank/DDBJ whole genome shotgun (WGS) entry which is preliminary data.</text>
</comment>